<dbReference type="GO" id="GO:0016829">
    <property type="term" value="F:lyase activity"/>
    <property type="evidence" value="ECO:0007669"/>
    <property type="project" value="InterPro"/>
</dbReference>
<feature type="transmembrane region" description="Helical" evidence="5">
    <location>
        <begin position="93"/>
        <end position="113"/>
    </location>
</feature>
<proteinExistence type="predicted"/>
<sequence length="217" mass="24638">MTLSSLFITICGIGWIIAYTEALRIGFRDKSYGIPFMTLALNFSWEVYYTYQGYLVFGSHVSTYVNCIWILLDVGILYTYFKYGHREVKTSKSTFYLQAGLFVAACFIIQHVAFQQVGIVNGALYVGYLINFLMSFLFVRMYFRRPDLKGQSLLIAIPKCIGTFSTTILFGIIGSKTAGGVHEPILYIGLFIFVTDLVYISLVTKKRTALKPLKTYN</sequence>
<evidence type="ECO:0008006" key="8">
    <source>
        <dbReference type="Google" id="ProtNLM"/>
    </source>
</evidence>
<feature type="transmembrane region" description="Helical" evidence="5">
    <location>
        <begin position="119"/>
        <end position="141"/>
    </location>
</feature>
<feature type="transmembrane region" description="Helical" evidence="5">
    <location>
        <begin position="185"/>
        <end position="204"/>
    </location>
</feature>
<keyword evidence="7" id="KW-1185">Reference proteome</keyword>
<name>A0A2W7RAZ8_9BACT</name>
<comment type="caution">
    <text evidence="6">The sequence shown here is derived from an EMBL/GenBank/DDBJ whole genome shotgun (WGS) entry which is preliminary data.</text>
</comment>
<accession>A0A2W7RAZ8</accession>
<evidence type="ECO:0000313" key="6">
    <source>
        <dbReference type="EMBL" id="PZX58148.1"/>
    </source>
</evidence>
<dbReference type="Pfam" id="PF25129">
    <property type="entry name" value="Pyr4-TMTC"/>
    <property type="match status" value="1"/>
</dbReference>
<evidence type="ECO:0000313" key="7">
    <source>
        <dbReference type="Proteomes" id="UP000248882"/>
    </source>
</evidence>
<dbReference type="AlphaFoldDB" id="A0A2W7RAZ8"/>
<dbReference type="GO" id="GO:0016020">
    <property type="term" value="C:membrane"/>
    <property type="evidence" value="ECO:0007669"/>
    <property type="project" value="UniProtKB-SubCell"/>
</dbReference>
<evidence type="ECO:0000256" key="3">
    <source>
        <dbReference type="ARBA" id="ARBA00022989"/>
    </source>
</evidence>
<evidence type="ECO:0000256" key="1">
    <source>
        <dbReference type="ARBA" id="ARBA00004141"/>
    </source>
</evidence>
<organism evidence="6 7">
    <name type="scientific">Algoriphagus chordae</name>
    <dbReference type="NCBI Taxonomy" id="237019"/>
    <lineage>
        <taxon>Bacteria</taxon>
        <taxon>Pseudomonadati</taxon>
        <taxon>Bacteroidota</taxon>
        <taxon>Cytophagia</taxon>
        <taxon>Cytophagales</taxon>
        <taxon>Cyclobacteriaceae</taxon>
        <taxon>Algoriphagus</taxon>
    </lineage>
</organism>
<reference evidence="6 7" key="1">
    <citation type="submission" date="2018-06" db="EMBL/GenBank/DDBJ databases">
        <title>Genomic Encyclopedia of Archaeal and Bacterial Type Strains, Phase II (KMG-II): from individual species to whole genera.</title>
        <authorList>
            <person name="Goeker M."/>
        </authorList>
    </citation>
    <scope>NUCLEOTIDE SEQUENCE [LARGE SCALE GENOMIC DNA]</scope>
    <source>
        <strain evidence="6 7">DSM 19830</strain>
    </source>
</reference>
<keyword evidence="2 5" id="KW-0812">Transmembrane</keyword>
<evidence type="ECO:0000256" key="5">
    <source>
        <dbReference type="SAM" id="Phobius"/>
    </source>
</evidence>
<dbReference type="Proteomes" id="UP000248882">
    <property type="component" value="Unassembled WGS sequence"/>
</dbReference>
<evidence type="ECO:0000256" key="4">
    <source>
        <dbReference type="ARBA" id="ARBA00023136"/>
    </source>
</evidence>
<feature type="transmembrane region" description="Helical" evidence="5">
    <location>
        <begin position="63"/>
        <end position="81"/>
    </location>
</feature>
<keyword evidence="3 5" id="KW-1133">Transmembrane helix</keyword>
<comment type="subcellular location">
    <subcellularLocation>
        <location evidence="1">Membrane</location>
        <topology evidence="1">Multi-pass membrane protein</topology>
    </subcellularLocation>
</comment>
<protein>
    <recommendedName>
        <fullName evidence="8">PQ loop repeat protein</fullName>
    </recommendedName>
</protein>
<feature type="transmembrane region" description="Helical" evidence="5">
    <location>
        <begin position="32"/>
        <end position="51"/>
    </location>
</feature>
<keyword evidence="4 5" id="KW-0472">Membrane</keyword>
<dbReference type="InterPro" id="IPR039020">
    <property type="entry name" value="PaxB-like"/>
</dbReference>
<dbReference type="EMBL" id="QKZT01000001">
    <property type="protein sequence ID" value="PZX58148.1"/>
    <property type="molecule type" value="Genomic_DNA"/>
</dbReference>
<dbReference type="PANTHER" id="PTHR42038">
    <property type="match status" value="1"/>
</dbReference>
<dbReference type="RefSeq" id="WP_111316424.1">
    <property type="nucleotide sequence ID" value="NZ_QKZT01000001.1"/>
</dbReference>
<dbReference type="PANTHER" id="PTHR42038:SF2">
    <property type="entry name" value="TERPENE CYCLASE AUSL"/>
    <property type="match status" value="1"/>
</dbReference>
<feature type="transmembrane region" description="Helical" evidence="5">
    <location>
        <begin position="6"/>
        <end position="25"/>
    </location>
</feature>
<dbReference type="OrthoDB" id="7825963at2"/>
<gene>
    <name evidence="6" type="ORF">LV85_00334</name>
</gene>
<feature type="transmembrane region" description="Helical" evidence="5">
    <location>
        <begin position="153"/>
        <end position="173"/>
    </location>
</feature>
<evidence type="ECO:0000256" key="2">
    <source>
        <dbReference type="ARBA" id="ARBA00022692"/>
    </source>
</evidence>